<dbReference type="PANTHER" id="PTHR34524:SF6">
    <property type="entry name" value="CALCYPHOSINE LIKE"/>
    <property type="match status" value="1"/>
</dbReference>
<keyword evidence="6" id="KW-1185">Reference proteome</keyword>
<evidence type="ECO:0000256" key="1">
    <source>
        <dbReference type="ARBA" id="ARBA00022723"/>
    </source>
</evidence>
<protein>
    <recommendedName>
        <fullName evidence="4">EF-hand domain-containing protein</fullName>
    </recommendedName>
</protein>
<keyword evidence="1" id="KW-0479">Metal-binding</keyword>
<keyword evidence="3" id="KW-0106">Calcium</keyword>
<dbReference type="InterPro" id="IPR051581">
    <property type="entry name" value="Ca-bind"/>
</dbReference>
<name>A0ABD0LTA2_9CAEN</name>
<dbReference type="PROSITE" id="PS00018">
    <property type="entry name" value="EF_HAND_1"/>
    <property type="match status" value="1"/>
</dbReference>
<dbReference type="PROSITE" id="PS50222">
    <property type="entry name" value="EF_HAND_2"/>
    <property type="match status" value="1"/>
</dbReference>
<dbReference type="InterPro" id="IPR002048">
    <property type="entry name" value="EF_hand_dom"/>
</dbReference>
<dbReference type="GO" id="GO:0046872">
    <property type="term" value="F:metal ion binding"/>
    <property type="evidence" value="ECO:0007669"/>
    <property type="project" value="UniProtKB-KW"/>
</dbReference>
<dbReference type="AlphaFoldDB" id="A0ABD0LTA2"/>
<dbReference type="PANTHER" id="PTHR34524">
    <property type="entry name" value="CALCYPHOSIN"/>
    <property type="match status" value="1"/>
</dbReference>
<comment type="caution">
    <text evidence="5">The sequence shown here is derived from an EMBL/GenBank/DDBJ whole genome shotgun (WGS) entry which is preliminary data.</text>
</comment>
<accession>A0ABD0LTA2</accession>
<dbReference type="SUPFAM" id="SSF47473">
    <property type="entry name" value="EF-hand"/>
    <property type="match status" value="1"/>
</dbReference>
<sequence>MSETRKKLVIKAFAKMDKSGDGVITVDDMMGVYDPKFHPKFQNGEMTRNDVFREYLKNFEAENSVDGKVTLDEWLDYYSGVSISIDDDAYFSLMMYNCWGVKACD</sequence>
<dbReference type="InterPro" id="IPR018247">
    <property type="entry name" value="EF_Hand_1_Ca_BS"/>
</dbReference>
<evidence type="ECO:0000256" key="2">
    <source>
        <dbReference type="ARBA" id="ARBA00022737"/>
    </source>
</evidence>
<evidence type="ECO:0000313" key="5">
    <source>
        <dbReference type="EMBL" id="KAK7502239.1"/>
    </source>
</evidence>
<feature type="domain" description="EF-hand" evidence="4">
    <location>
        <begin position="4"/>
        <end position="39"/>
    </location>
</feature>
<keyword evidence="2" id="KW-0677">Repeat</keyword>
<proteinExistence type="predicted"/>
<dbReference type="InterPro" id="IPR011992">
    <property type="entry name" value="EF-hand-dom_pair"/>
</dbReference>
<organism evidence="5 6">
    <name type="scientific">Batillaria attramentaria</name>
    <dbReference type="NCBI Taxonomy" id="370345"/>
    <lineage>
        <taxon>Eukaryota</taxon>
        <taxon>Metazoa</taxon>
        <taxon>Spiralia</taxon>
        <taxon>Lophotrochozoa</taxon>
        <taxon>Mollusca</taxon>
        <taxon>Gastropoda</taxon>
        <taxon>Caenogastropoda</taxon>
        <taxon>Sorbeoconcha</taxon>
        <taxon>Cerithioidea</taxon>
        <taxon>Batillariidae</taxon>
        <taxon>Batillaria</taxon>
    </lineage>
</organism>
<dbReference type="EMBL" id="JACVVK020000027">
    <property type="protein sequence ID" value="KAK7502239.1"/>
    <property type="molecule type" value="Genomic_DNA"/>
</dbReference>
<gene>
    <name evidence="5" type="ORF">BaRGS_00006603</name>
</gene>
<dbReference type="Gene3D" id="1.10.238.10">
    <property type="entry name" value="EF-hand"/>
    <property type="match status" value="1"/>
</dbReference>
<reference evidence="5 6" key="1">
    <citation type="journal article" date="2023" name="Sci. Data">
        <title>Genome assembly of the Korean intertidal mud-creeper Batillaria attramentaria.</title>
        <authorList>
            <person name="Patra A.K."/>
            <person name="Ho P.T."/>
            <person name="Jun S."/>
            <person name="Lee S.J."/>
            <person name="Kim Y."/>
            <person name="Won Y.J."/>
        </authorList>
    </citation>
    <scope>NUCLEOTIDE SEQUENCE [LARGE SCALE GENOMIC DNA]</scope>
    <source>
        <strain evidence="5">Wonlab-2016</strain>
    </source>
</reference>
<dbReference type="Proteomes" id="UP001519460">
    <property type="component" value="Unassembled WGS sequence"/>
</dbReference>
<evidence type="ECO:0000259" key="4">
    <source>
        <dbReference type="PROSITE" id="PS50222"/>
    </source>
</evidence>
<evidence type="ECO:0000313" key="6">
    <source>
        <dbReference type="Proteomes" id="UP001519460"/>
    </source>
</evidence>
<evidence type="ECO:0000256" key="3">
    <source>
        <dbReference type="ARBA" id="ARBA00022837"/>
    </source>
</evidence>